<proteinExistence type="predicted"/>
<keyword evidence="7" id="KW-1185">Reference proteome</keyword>
<dbReference type="InterPro" id="IPR013083">
    <property type="entry name" value="Znf_RING/FYVE/PHD"/>
</dbReference>
<evidence type="ECO:0000256" key="2">
    <source>
        <dbReference type="ARBA" id="ARBA00022771"/>
    </source>
</evidence>
<dbReference type="OrthoDB" id="852178at2759"/>
<keyword evidence="3" id="KW-0862">Zinc</keyword>
<protein>
    <recommendedName>
        <fullName evidence="5">RING-type domain-containing protein</fullName>
    </recommendedName>
</protein>
<organism evidence="6 7">
    <name type="scientific">Hevea brasiliensis</name>
    <name type="common">Para rubber tree</name>
    <name type="synonym">Siphonia brasiliensis</name>
    <dbReference type="NCBI Taxonomy" id="3981"/>
    <lineage>
        <taxon>Eukaryota</taxon>
        <taxon>Viridiplantae</taxon>
        <taxon>Streptophyta</taxon>
        <taxon>Embryophyta</taxon>
        <taxon>Tracheophyta</taxon>
        <taxon>Spermatophyta</taxon>
        <taxon>Magnoliopsida</taxon>
        <taxon>eudicotyledons</taxon>
        <taxon>Gunneridae</taxon>
        <taxon>Pentapetalae</taxon>
        <taxon>rosids</taxon>
        <taxon>fabids</taxon>
        <taxon>Malpighiales</taxon>
        <taxon>Euphorbiaceae</taxon>
        <taxon>Crotonoideae</taxon>
        <taxon>Micrandreae</taxon>
        <taxon>Hevea</taxon>
    </lineage>
</organism>
<dbReference type="GO" id="GO:0008270">
    <property type="term" value="F:zinc ion binding"/>
    <property type="evidence" value="ECO:0007669"/>
    <property type="project" value="UniProtKB-KW"/>
</dbReference>
<dbReference type="InterPro" id="IPR001841">
    <property type="entry name" value="Znf_RING"/>
</dbReference>
<dbReference type="AlphaFoldDB" id="A0A6A6KMR5"/>
<evidence type="ECO:0000259" key="5">
    <source>
        <dbReference type="PROSITE" id="PS50089"/>
    </source>
</evidence>
<dbReference type="SUPFAM" id="SSF57850">
    <property type="entry name" value="RING/U-box"/>
    <property type="match status" value="1"/>
</dbReference>
<reference evidence="6 7" key="1">
    <citation type="journal article" date="2020" name="Mol. Plant">
        <title>The Chromosome-Based Rubber Tree Genome Provides New Insights into Spurge Genome Evolution and Rubber Biosynthesis.</title>
        <authorList>
            <person name="Liu J."/>
            <person name="Shi C."/>
            <person name="Shi C.C."/>
            <person name="Li W."/>
            <person name="Zhang Q.J."/>
            <person name="Zhang Y."/>
            <person name="Li K."/>
            <person name="Lu H.F."/>
            <person name="Shi C."/>
            <person name="Zhu S.T."/>
            <person name="Xiao Z.Y."/>
            <person name="Nan H."/>
            <person name="Yue Y."/>
            <person name="Zhu X.G."/>
            <person name="Wu Y."/>
            <person name="Hong X.N."/>
            <person name="Fan G.Y."/>
            <person name="Tong Y."/>
            <person name="Zhang D."/>
            <person name="Mao C.L."/>
            <person name="Liu Y.L."/>
            <person name="Hao S.J."/>
            <person name="Liu W.Q."/>
            <person name="Lv M.Q."/>
            <person name="Zhang H.B."/>
            <person name="Liu Y."/>
            <person name="Hu-Tang G.R."/>
            <person name="Wang J.P."/>
            <person name="Wang J.H."/>
            <person name="Sun Y.H."/>
            <person name="Ni S.B."/>
            <person name="Chen W.B."/>
            <person name="Zhang X.C."/>
            <person name="Jiao Y.N."/>
            <person name="Eichler E.E."/>
            <person name="Li G.H."/>
            <person name="Liu X."/>
            <person name="Gao L.Z."/>
        </authorList>
    </citation>
    <scope>NUCLEOTIDE SEQUENCE [LARGE SCALE GENOMIC DNA]</scope>
    <source>
        <strain evidence="7">cv. GT1</strain>
        <tissue evidence="6">Leaf</tissue>
    </source>
</reference>
<feature type="domain" description="RING-type" evidence="5">
    <location>
        <begin position="218"/>
        <end position="260"/>
    </location>
</feature>
<dbReference type="InterPro" id="IPR051834">
    <property type="entry name" value="RING_finger_E3_ligase"/>
</dbReference>
<evidence type="ECO:0000313" key="6">
    <source>
        <dbReference type="EMBL" id="KAF2290261.1"/>
    </source>
</evidence>
<dbReference type="SMART" id="SM00184">
    <property type="entry name" value="RING"/>
    <property type="match status" value="1"/>
</dbReference>
<evidence type="ECO:0000256" key="1">
    <source>
        <dbReference type="ARBA" id="ARBA00022723"/>
    </source>
</evidence>
<evidence type="ECO:0000313" key="7">
    <source>
        <dbReference type="Proteomes" id="UP000467840"/>
    </source>
</evidence>
<dbReference type="CDD" id="cd16454">
    <property type="entry name" value="RING-H2_PA-TM-RING"/>
    <property type="match status" value="1"/>
</dbReference>
<evidence type="ECO:0000256" key="3">
    <source>
        <dbReference type="ARBA" id="ARBA00022833"/>
    </source>
</evidence>
<dbReference type="Gene3D" id="3.30.40.10">
    <property type="entry name" value="Zinc/RING finger domain, C3HC4 (zinc finger)"/>
    <property type="match status" value="1"/>
</dbReference>
<dbReference type="Pfam" id="PF13639">
    <property type="entry name" value="zf-RING_2"/>
    <property type="match status" value="1"/>
</dbReference>
<evidence type="ECO:0000256" key="4">
    <source>
        <dbReference type="PROSITE-ProRule" id="PRU00175"/>
    </source>
</evidence>
<comment type="caution">
    <text evidence="6">The sequence shown here is derived from an EMBL/GenBank/DDBJ whole genome shotgun (WGS) entry which is preliminary data.</text>
</comment>
<dbReference type="SMR" id="A0A6A6KMR5"/>
<dbReference type="EMBL" id="JAAGAX010000015">
    <property type="protein sequence ID" value="KAF2290261.1"/>
    <property type="molecule type" value="Genomic_DNA"/>
</dbReference>
<dbReference type="PANTHER" id="PTHR45931:SF16">
    <property type="entry name" value="RING_U-BOX SUPERFAMILY PROTEIN"/>
    <property type="match status" value="1"/>
</dbReference>
<dbReference type="PROSITE" id="PS50089">
    <property type="entry name" value="ZF_RING_2"/>
    <property type="match status" value="1"/>
</dbReference>
<dbReference type="GO" id="GO:0006511">
    <property type="term" value="P:ubiquitin-dependent protein catabolic process"/>
    <property type="evidence" value="ECO:0007669"/>
    <property type="project" value="TreeGrafter"/>
</dbReference>
<keyword evidence="1" id="KW-0479">Metal-binding</keyword>
<dbReference type="Proteomes" id="UP000467840">
    <property type="component" value="Chromosome 2"/>
</dbReference>
<dbReference type="PANTHER" id="PTHR45931">
    <property type="entry name" value="SI:CH211-59O9.10"/>
    <property type="match status" value="1"/>
</dbReference>
<name>A0A6A6KMR5_HEVBR</name>
<accession>A0A6A6KMR5</accession>
<sequence length="265" mass="30939">MGHETNGVISTDRKRTLTTPIYRIQNQENSSYNTQWFQSAFKMSARRIEVNLNSSISKFLNPTQPPNLFLELRFHFNYRKLLRNLAGELIEMEAYPTAPTSSFPFQIQPLRLLDLPLCRRHLDELFSCLVFDYQLREFLTYRIANFLFFLANRYPFLGFPVVADVNIIHEDLLDANPIDLTMIMDEVSQEVIPRSASSSVLNQLRKWRFFAAKEGGDCAICLEELSGARFPLTKMPCSHIFHERCISRWLKVRNSCPSCRRELED</sequence>
<dbReference type="GO" id="GO:0005634">
    <property type="term" value="C:nucleus"/>
    <property type="evidence" value="ECO:0007669"/>
    <property type="project" value="TreeGrafter"/>
</dbReference>
<gene>
    <name evidence="6" type="ORF">GH714_006340</name>
</gene>
<dbReference type="GO" id="GO:0061630">
    <property type="term" value="F:ubiquitin protein ligase activity"/>
    <property type="evidence" value="ECO:0007669"/>
    <property type="project" value="TreeGrafter"/>
</dbReference>
<keyword evidence="2 4" id="KW-0863">Zinc-finger</keyword>